<keyword evidence="2" id="KW-1185">Reference proteome</keyword>
<comment type="caution">
    <text evidence="1">The sequence shown here is derived from an EMBL/GenBank/DDBJ whole genome shotgun (WGS) entry which is preliminary data.</text>
</comment>
<protein>
    <submittedName>
        <fullName evidence="1">14779_t:CDS:1</fullName>
    </submittedName>
</protein>
<proteinExistence type="predicted"/>
<accession>A0A9N9ILG2</accession>
<sequence>KYDYYTQKEKKKIGNKATLNKNNLTVVTELGTMDIMAAVRQDRLNLLSGSSEGKIHARLYDLKPDSTCEFVPIISKDRVQFICESNSFRFIAYLGSVLEEHHSTSRWLGKILKLGDLQYATYFHFVEKSCEFEQSIKEAEKIMRMRK</sequence>
<feature type="non-terminal residue" evidence="1">
    <location>
        <position position="147"/>
    </location>
</feature>
<dbReference type="Proteomes" id="UP000789375">
    <property type="component" value="Unassembled WGS sequence"/>
</dbReference>
<organism evidence="1 2">
    <name type="scientific">Funneliformis mosseae</name>
    <name type="common">Endomycorrhizal fungus</name>
    <name type="synonym">Glomus mosseae</name>
    <dbReference type="NCBI Taxonomy" id="27381"/>
    <lineage>
        <taxon>Eukaryota</taxon>
        <taxon>Fungi</taxon>
        <taxon>Fungi incertae sedis</taxon>
        <taxon>Mucoromycota</taxon>
        <taxon>Glomeromycotina</taxon>
        <taxon>Glomeromycetes</taxon>
        <taxon>Glomerales</taxon>
        <taxon>Glomeraceae</taxon>
        <taxon>Funneliformis</taxon>
    </lineage>
</organism>
<name>A0A9N9ILG2_FUNMO</name>
<gene>
    <name evidence="1" type="ORF">FMOSSE_LOCUS16171</name>
</gene>
<reference evidence="1" key="1">
    <citation type="submission" date="2021-06" db="EMBL/GenBank/DDBJ databases">
        <authorList>
            <person name="Kallberg Y."/>
            <person name="Tangrot J."/>
            <person name="Rosling A."/>
        </authorList>
    </citation>
    <scope>NUCLEOTIDE SEQUENCE</scope>
    <source>
        <strain evidence="1">87-6 pot B 2015</strain>
    </source>
</reference>
<dbReference type="EMBL" id="CAJVPP010020812">
    <property type="protein sequence ID" value="CAG8741342.1"/>
    <property type="molecule type" value="Genomic_DNA"/>
</dbReference>
<evidence type="ECO:0000313" key="2">
    <source>
        <dbReference type="Proteomes" id="UP000789375"/>
    </source>
</evidence>
<feature type="non-terminal residue" evidence="1">
    <location>
        <position position="1"/>
    </location>
</feature>
<dbReference type="AlphaFoldDB" id="A0A9N9ILG2"/>
<evidence type="ECO:0000313" key="1">
    <source>
        <dbReference type="EMBL" id="CAG8741342.1"/>
    </source>
</evidence>